<evidence type="ECO:0000313" key="2">
    <source>
        <dbReference type="Proteomes" id="UP000239800"/>
    </source>
</evidence>
<dbReference type="InterPro" id="IPR011004">
    <property type="entry name" value="Trimer_LpxA-like_sf"/>
</dbReference>
<dbReference type="Gene3D" id="2.160.10.10">
    <property type="entry name" value="Hexapeptide repeat proteins"/>
    <property type="match status" value="1"/>
</dbReference>
<dbReference type="Proteomes" id="UP000239800">
    <property type="component" value="Unassembled WGS sequence"/>
</dbReference>
<keyword evidence="2" id="KW-1185">Reference proteome</keyword>
<organism evidence="1 2">
    <name type="scientific">Aureitalea marina</name>
    <dbReference type="NCBI Taxonomy" id="930804"/>
    <lineage>
        <taxon>Bacteria</taxon>
        <taxon>Pseudomonadati</taxon>
        <taxon>Bacteroidota</taxon>
        <taxon>Flavobacteriia</taxon>
        <taxon>Flavobacteriales</taxon>
        <taxon>Flavobacteriaceae</taxon>
        <taxon>Aureitalea</taxon>
    </lineage>
</organism>
<dbReference type="EMBL" id="MQUB01000001">
    <property type="protein sequence ID" value="PQB06007.1"/>
    <property type="molecule type" value="Genomic_DNA"/>
</dbReference>
<evidence type="ECO:0000313" key="1">
    <source>
        <dbReference type="EMBL" id="PQB06007.1"/>
    </source>
</evidence>
<dbReference type="AlphaFoldDB" id="A0A2S7KTQ6"/>
<reference evidence="1 2" key="1">
    <citation type="submission" date="2016-11" db="EMBL/GenBank/DDBJ databases">
        <title>Trade-off between light-utilization and light-protection in marine flavobacteria.</title>
        <authorList>
            <person name="Kumagai Y."/>
        </authorList>
    </citation>
    <scope>NUCLEOTIDE SEQUENCE [LARGE SCALE GENOMIC DNA]</scope>
    <source>
        <strain evidence="1 2">NBRC 107741</strain>
    </source>
</reference>
<dbReference type="SUPFAM" id="SSF51161">
    <property type="entry name" value="Trimeric LpxA-like enzymes"/>
    <property type="match status" value="1"/>
</dbReference>
<gene>
    <name evidence="1" type="ORF">BST85_08025</name>
</gene>
<protein>
    <recommendedName>
        <fullName evidence="3">Transferase</fullName>
    </recommendedName>
</protein>
<name>A0A2S7KTQ6_9FLAO</name>
<comment type="caution">
    <text evidence="1">The sequence shown here is derived from an EMBL/GenBank/DDBJ whole genome shotgun (WGS) entry which is preliminary data.</text>
</comment>
<sequence>MFPAKVARKLPVVFYGRVKFGDLSGEVVLQGAPIMGKVGFGQQFEKFSGSRGIAEFSISGTLVFKGYCHMGKDCQFSVSPGAYCEMGDMSALGSNVKLICTERIVLGDWTGIGFESQLIDTNAHPMINTETGERYPMKGPIQLGSHNAVSNRVSFMPNCKTPDYCVIASNSLCNKDYTQLGEKILIGGVPAKLIKENYSRDWDQEREILKRNKIVRF</sequence>
<proteinExistence type="predicted"/>
<evidence type="ECO:0008006" key="3">
    <source>
        <dbReference type="Google" id="ProtNLM"/>
    </source>
</evidence>
<accession>A0A2S7KTQ6</accession>